<dbReference type="SUPFAM" id="SSF143011">
    <property type="entry name" value="RelE-like"/>
    <property type="match status" value="1"/>
</dbReference>
<dbReference type="Proteomes" id="UP000229297">
    <property type="component" value="Unassembled WGS sequence"/>
</dbReference>
<dbReference type="PIRSF" id="PIRSF039032">
    <property type="entry name" value="HigB-2"/>
    <property type="match status" value="1"/>
</dbReference>
<dbReference type="AlphaFoldDB" id="A0A2M7JEU6"/>
<proteinExistence type="predicted"/>
<dbReference type="Gene3D" id="3.30.2310.20">
    <property type="entry name" value="RelE-like"/>
    <property type="match status" value="1"/>
</dbReference>
<dbReference type="EMBL" id="PFIC01000022">
    <property type="protein sequence ID" value="PIX17900.1"/>
    <property type="molecule type" value="Genomic_DNA"/>
</dbReference>
<dbReference type="InterPro" id="IPR035093">
    <property type="entry name" value="RelE/ParE_toxin_dom_sf"/>
</dbReference>
<organism evidence="1 2">
    <name type="scientific">Candidatus Desantisbacteria bacterium CG_4_8_14_3_um_filter_40_12</name>
    <dbReference type="NCBI Taxonomy" id="1974545"/>
    <lineage>
        <taxon>Bacteria</taxon>
        <taxon>Candidatus Desantisiibacteriota</taxon>
    </lineage>
</organism>
<comment type="caution">
    <text evidence="1">The sequence shown here is derived from an EMBL/GenBank/DDBJ whole genome shotgun (WGS) entry which is preliminary data.</text>
</comment>
<evidence type="ECO:0000313" key="1">
    <source>
        <dbReference type="EMBL" id="PIX17900.1"/>
    </source>
</evidence>
<protein>
    <submittedName>
        <fullName evidence="1">Addiction module antitoxin</fullName>
    </submittedName>
</protein>
<evidence type="ECO:0000313" key="2">
    <source>
        <dbReference type="Proteomes" id="UP000229297"/>
    </source>
</evidence>
<dbReference type="InterPro" id="IPR009387">
    <property type="entry name" value="HigB-2"/>
</dbReference>
<gene>
    <name evidence="1" type="ORF">COZ71_00865</name>
</gene>
<reference evidence="2" key="1">
    <citation type="submission" date="2017-09" db="EMBL/GenBank/DDBJ databases">
        <title>Depth-based differentiation of microbial function through sediment-hosted aquifers and enrichment of novel symbionts in the deep terrestrial subsurface.</title>
        <authorList>
            <person name="Probst A.J."/>
            <person name="Ladd B."/>
            <person name="Jarett J.K."/>
            <person name="Geller-Mcgrath D.E."/>
            <person name="Sieber C.M.K."/>
            <person name="Emerson J.B."/>
            <person name="Anantharaman K."/>
            <person name="Thomas B.C."/>
            <person name="Malmstrom R."/>
            <person name="Stieglmeier M."/>
            <person name="Klingl A."/>
            <person name="Woyke T."/>
            <person name="Ryan C.M."/>
            <person name="Banfield J.F."/>
        </authorList>
    </citation>
    <scope>NUCLEOTIDE SEQUENCE [LARGE SCALE GENOMIC DNA]</scope>
</reference>
<accession>A0A2M7JEU6</accession>
<sequence length="113" mass="13211">MQFRICFSKPFKRSLQQLRKRYPQIQSDIESAIEVLFLHPSLGILIPHTIGVRKLRVPSSNMARGKRGGFRLLYLLDIEKNCIILLFVYAKPIRENLSQKEIESLVKEVLEEE</sequence>
<name>A0A2M7JEU6_9BACT</name>